<comment type="subcellular location">
    <subcellularLocation>
        <location evidence="1">Mitochondrion membrane</location>
    </subcellularLocation>
</comment>
<dbReference type="Pfam" id="PF11022">
    <property type="entry name" value="ATP19"/>
    <property type="match status" value="1"/>
</dbReference>
<comment type="caution">
    <text evidence="6">The sequence shown here is derived from an EMBL/GenBank/DDBJ whole genome shotgun (WGS) entry which is preliminary data.</text>
</comment>
<accession>A0ABR1KZL8</accession>
<name>A0ABR1KZL8_9PEZI</name>
<keyword evidence="5" id="KW-0812">Transmembrane</keyword>
<dbReference type="Proteomes" id="UP001363622">
    <property type="component" value="Unassembled WGS sequence"/>
</dbReference>
<keyword evidence="3 5" id="KW-0472">Membrane</keyword>
<evidence type="ECO:0000256" key="3">
    <source>
        <dbReference type="ARBA" id="ARBA00023136"/>
    </source>
</evidence>
<proteinExistence type="predicted"/>
<evidence type="ECO:0000256" key="4">
    <source>
        <dbReference type="SAM" id="MobiDB-lite"/>
    </source>
</evidence>
<keyword evidence="2" id="KW-0496">Mitochondrion</keyword>
<dbReference type="EMBL" id="JBBPHU010000001">
    <property type="protein sequence ID" value="KAK7523619.1"/>
    <property type="molecule type" value="Genomic_DNA"/>
</dbReference>
<dbReference type="PANTHER" id="PTHR28074:SF1">
    <property type="entry name" value="ATP SYNTHASE SUBUNIT K, MITOCHONDRIAL"/>
    <property type="match status" value="1"/>
</dbReference>
<dbReference type="InterPro" id="IPR021278">
    <property type="entry name" value="ATP19"/>
</dbReference>
<evidence type="ECO:0000256" key="1">
    <source>
        <dbReference type="ARBA" id="ARBA00004325"/>
    </source>
</evidence>
<feature type="transmembrane region" description="Helical" evidence="5">
    <location>
        <begin position="44"/>
        <end position="64"/>
    </location>
</feature>
<keyword evidence="7" id="KW-1185">Reference proteome</keyword>
<organism evidence="6 7">
    <name type="scientific">Phyllosticta citriasiana</name>
    <dbReference type="NCBI Taxonomy" id="595635"/>
    <lineage>
        <taxon>Eukaryota</taxon>
        <taxon>Fungi</taxon>
        <taxon>Dikarya</taxon>
        <taxon>Ascomycota</taxon>
        <taxon>Pezizomycotina</taxon>
        <taxon>Dothideomycetes</taxon>
        <taxon>Dothideomycetes incertae sedis</taxon>
        <taxon>Botryosphaeriales</taxon>
        <taxon>Phyllostictaceae</taxon>
        <taxon>Phyllosticta</taxon>
    </lineage>
</organism>
<protein>
    <submittedName>
        <fullName evidence="6">Uncharacterized protein</fullName>
    </submittedName>
</protein>
<evidence type="ECO:0000313" key="6">
    <source>
        <dbReference type="EMBL" id="KAK7523619.1"/>
    </source>
</evidence>
<dbReference type="PANTHER" id="PTHR28074">
    <property type="entry name" value="ATP SYNTHASE SUBUNIT K, MITOCHONDRIAL"/>
    <property type="match status" value="1"/>
</dbReference>
<evidence type="ECO:0000256" key="2">
    <source>
        <dbReference type="ARBA" id="ARBA00023128"/>
    </source>
</evidence>
<sequence length="103" mass="11000">MVQYYQIAGRKVGSHVVRRSSQPAAPRNSCPSLLHLQLPHRPPALAAALSIGVLGTLFGGIALATGGSKAKKVDNTPPINASSKDEENFIQEFLKEAEGEKKH</sequence>
<gene>
    <name evidence="6" type="ORF">IWZ03DRAFT_410471</name>
</gene>
<feature type="region of interest" description="Disordered" evidence="4">
    <location>
        <begin position="68"/>
        <end position="87"/>
    </location>
</feature>
<evidence type="ECO:0000313" key="7">
    <source>
        <dbReference type="Proteomes" id="UP001363622"/>
    </source>
</evidence>
<keyword evidence="5" id="KW-1133">Transmembrane helix</keyword>
<evidence type="ECO:0000256" key="5">
    <source>
        <dbReference type="SAM" id="Phobius"/>
    </source>
</evidence>
<reference evidence="6 7" key="1">
    <citation type="submission" date="2024-04" db="EMBL/GenBank/DDBJ databases">
        <title>Phyllosticta paracitricarpa is synonymous to the EU quarantine fungus P. citricarpa based on phylogenomic analyses.</title>
        <authorList>
            <consortium name="Lawrence Berkeley National Laboratory"/>
            <person name="Van Ingen-Buijs V.A."/>
            <person name="Van Westerhoven A.C."/>
            <person name="Haridas S."/>
            <person name="Skiadas P."/>
            <person name="Martin F."/>
            <person name="Groenewald J.Z."/>
            <person name="Crous P.W."/>
            <person name="Seidl M.F."/>
        </authorList>
    </citation>
    <scope>NUCLEOTIDE SEQUENCE [LARGE SCALE GENOMIC DNA]</scope>
    <source>
        <strain evidence="6 7">CBS 123371</strain>
    </source>
</reference>